<feature type="compositionally biased region" description="Polar residues" evidence="9">
    <location>
        <begin position="559"/>
        <end position="568"/>
    </location>
</feature>
<keyword evidence="5" id="KW-0698">rRNA processing</keyword>
<dbReference type="GO" id="GO:0005634">
    <property type="term" value="C:nucleus"/>
    <property type="evidence" value="ECO:0007669"/>
    <property type="project" value="UniProtKB-SubCell"/>
</dbReference>
<dbReference type="GO" id="GO:0006364">
    <property type="term" value="P:rRNA processing"/>
    <property type="evidence" value="ECO:0007669"/>
    <property type="project" value="UniProtKB-KW"/>
</dbReference>
<evidence type="ECO:0000256" key="7">
    <source>
        <dbReference type="ARBA" id="ARBA00022884"/>
    </source>
</evidence>
<dbReference type="GO" id="GO:0001522">
    <property type="term" value="P:pseudouridine synthesis"/>
    <property type="evidence" value="ECO:0007669"/>
    <property type="project" value="InterPro"/>
</dbReference>
<keyword evidence="6" id="KW-0597">Phosphoprotein</keyword>
<comment type="similarity">
    <text evidence="2">Belongs to the NAF1 family.</text>
</comment>
<dbReference type="OrthoDB" id="21550at2759"/>
<feature type="compositionally biased region" description="Basic and acidic residues" evidence="9">
    <location>
        <begin position="371"/>
        <end position="391"/>
    </location>
</feature>
<evidence type="ECO:0000256" key="8">
    <source>
        <dbReference type="ARBA" id="ARBA00023242"/>
    </source>
</evidence>
<keyword evidence="8" id="KW-0539">Nucleus</keyword>
<evidence type="ECO:0000256" key="9">
    <source>
        <dbReference type="SAM" id="MobiDB-lite"/>
    </source>
</evidence>
<feature type="region of interest" description="Disordered" evidence="9">
    <location>
        <begin position="655"/>
        <end position="683"/>
    </location>
</feature>
<evidence type="ECO:0000256" key="2">
    <source>
        <dbReference type="ARBA" id="ARBA00009801"/>
    </source>
</evidence>
<dbReference type="InterPro" id="IPR007504">
    <property type="entry name" value="H/ACA_rnp_Gar1/Naf1"/>
</dbReference>
<organism evidence="10 11">
    <name type="scientific">Elaeis guineensis var. tenera</name>
    <name type="common">Oil palm</name>
    <dbReference type="NCBI Taxonomy" id="51953"/>
    <lineage>
        <taxon>Eukaryota</taxon>
        <taxon>Viridiplantae</taxon>
        <taxon>Streptophyta</taxon>
        <taxon>Embryophyta</taxon>
        <taxon>Tracheophyta</taxon>
        <taxon>Spermatophyta</taxon>
        <taxon>Magnoliopsida</taxon>
        <taxon>Liliopsida</taxon>
        <taxon>Arecaceae</taxon>
        <taxon>Arecoideae</taxon>
        <taxon>Cocoseae</taxon>
        <taxon>Elaeidinae</taxon>
        <taxon>Elaeis</taxon>
    </lineage>
</organism>
<dbReference type="InterPro" id="IPR009000">
    <property type="entry name" value="Transl_B-barrel_sf"/>
</dbReference>
<feature type="region of interest" description="Disordered" evidence="9">
    <location>
        <begin position="1"/>
        <end position="224"/>
    </location>
</feature>
<dbReference type="SUPFAM" id="SSF50447">
    <property type="entry name" value="Translation proteins"/>
    <property type="match status" value="1"/>
</dbReference>
<feature type="compositionally biased region" description="Acidic residues" evidence="9">
    <location>
        <begin position="190"/>
        <end position="221"/>
    </location>
</feature>
<comment type="subcellular location">
    <subcellularLocation>
        <location evidence="1">Nucleus</location>
    </subcellularLocation>
</comment>
<proteinExistence type="inferred from homology"/>
<dbReference type="RefSeq" id="XP_010921984.1">
    <property type="nucleotide sequence ID" value="XM_010923682.3"/>
</dbReference>
<protein>
    <recommendedName>
        <fullName evidence="3">H/ACA ribonucleoprotein complex non-core subunit NAF1</fullName>
    </recommendedName>
</protein>
<dbReference type="InterPro" id="IPR038664">
    <property type="entry name" value="Gar1/Naf1_Cbf5-bd_sf"/>
</dbReference>
<evidence type="ECO:0000313" key="12">
    <source>
        <dbReference type="RefSeq" id="XP_019706508.1"/>
    </source>
</evidence>
<dbReference type="Gene3D" id="2.40.10.230">
    <property type="entry name" value="Probable tRNA pseudouridine synthase domain"/>
    <property type="match status" value="1"/>
</dbReference>
<evidence type="ECO:0000256" key="6">
    <source>
        <dbReference type="ARBA" id="ARBA00022553"/>
    </source>
</evidence>
<feature type="region of interest" description="Disordered" evidence="9">
    <location>
        <begin position="546"/>
        <end position="568"/>
    </location>
</feature>
<dbReference type="FunFam" id="2.40.10.230:FF:000002">
    <property type="entry name" value="H/ACA ribonucleoprotein complex non-core subunit NAF1"/>
    <property type="match status" value="1"/>
</dbReference>
<evidence type="ECO:0000313" key="11">
    <source>
        <dbReference type="RefSeq" id="XP_010921984.1"/>
    </source>
</evidence>
<dbReference type="GO" id="GO:0003723">
    <property type="term" value="F:RNA binding"/>
    <property type="evidence" value="ECO:0007669"/>
    <property type="project" value="UniProtKB-KW"/>
</dbReference>
<keyword evidence="10" id="KW-1185">Reference proteome</keyword>
<dbReference type="GeneID" id="105045412"/>
<sequence length="683" mass="72411">MDCKSNPEPSGNPSSIADGAGAGAGVGEPNPSRESLAIEPGRDPLLGDEANVSNQDGSDRKSADLELAGEGNGAAAVNPNGARSKSLELGSTIDRKMENVSLMGPSDAADSKEDGSGVSMAVNGAPVDPGVDVSTQRSKGDGSTGVSSATDSKMEGEGDGADSGEDSCEAESEESEGDDSSSEESSSSSSEEEDEEGDSQDSEDKEDQDEELVVGSDDEDEVAKRTIRSKHELEVLPPVPPLEVTLEPHHQLLPVGTISAMLGTKVIVEGSVNHNPLNERSILWITDTRSPLGLVDEIFGPVKCPYYVVRYNSEKDVPVGIREGTAVSFVMEFANNILSVKDLYKKGYDASGENDEEITEQVEFSDDEKEAEYKRSLHQEKRGADDKREGNRQNASRRKKTKSKGTEHRKGLRPLLPRGPVVMNQLPPGVSGPLASLGANNSAYGRGSYYLGAGSACISASPIVPAVPQAINSGGCPPCISHQFLQQQPNAIWAHGLPPQQRPNAFWPYGMPLSLQQQPNAVQASGMPPQQQLDAAMGGFQMNASPRRQLRSHVHDQQHQNQASNGNMNVMPSQQQQFVPLFAASTNMWPFRPLNVFAGPVAPLLVGRVGISQTSSGQGNVSAQGGSGLCNRQSHPQHSPAILHAGMLPPLQFNFGSSSVHGRKPNVRGGGHSCGRGGRRRKA</sequence>
<dbReference type="AlphaFoldDB" id="A0A6I9R7V1"/>
<name>A0A6I9R7V1_ELAGV</name>
<dbReference type="PANTHER" id="PTHR31633">
    <property type="entry name" value="H/ACA RIBONUCLEOPROTEIN COMPLEX NON-CORE SUBUNIT NAF1"/>
    <property type="match status" value="1"/>
</dbReference>
<feature type="compositionally biased region" description="Acidic residues" evidence="9">
    <location>
        <begin position="157"/>
        <end position="182"/>
    </location>
</feature>
<dbReference type="Proteomes" id="UP000504607">
    <property type="component" value="Chromosome 5"/>
</dbReference>
<evidence type="ECO:0000313" key="10">
    <source>
        <dbReference type="Proteomes" id="UP000504607"/>
    </source>
</evidence>
<feature type="compositionally biased region" description="Low complexity" evidence="9">
    <location>
        <begin position="73"/>
        <end position="82"/>
    </location>
</feature>
<evidence type="ECO:0000256" key="3">
    <source>
        <dbReference type="ARBA" id="ARBA00021438"/>
    </source>
</evidence>
<reference evidence="11 12" key="1">
    <citation type="submission" date="2025-04" db="UniProtKB">
        <authorList>
            <consortium name="RefSeq"/>
        </authorList>
    </citation>
    <scope>IDENTIFICATION</scope>
</reference>
<feature type="region of interest" description="Disordered" evidence="9">
    <location>
        <begin position="350"/>
        <end position="421"/>
    </location>
</feature>
<keyword evidence="11 12" id="KW-0687">Ribonucleoprotein</keyword>
<dbReference type="GO" id="GO:0005732">
    <property type="term" value="C:sno(s)RNA-containing ribonucleoprotein complex"/>
    <property type="evidence" value="ECO:0007669"/>
    <property type="project" value="InterPro"/>
</dbReference>
<evidence type="ECO:0000256" key="1">
    <source>
        <dbReference type="ARBA" id="ARBA00004123"/>
    </source>
</evidence>
<dbReference type="Pfam" id="PF04410">
    <property type="entry name" value="Gar1"/>
    <property type="match status" value="1"/>
</dbReference>
<accession>A0A6I9R7V1</accession>
<feature type="compositionally biased region" description="Acidic residues" evidence="9">
    <location>
        <begin position="352"/>
        <end position="370"/>
    </location>
</feature>
<dbReference type="InterPro" id="IPR040309">
    <property type="entry name" value="Naf1"/>
</dbReference>
<keyword evidence="4" id="KW-0690">Ribosome biogenesis</keyword>
<keyword evidence="7" id="KW-0694">RNA-binding</keyword>
<evidence type="ECO:0000256" key="4">
    <source>
        <dbReference type="ARBA" id="ARBA00022517"/>
    </source>
</evidence>
<evidence type="ECO:0000256" key="5">
    <source>
        <dbReference type="ARBA" id="ARBA00022552"/>
    </source>
</evidence>
<gene>
    <name evidence="11 12" type="primary">LOC105045412</name>
</gene>
<dbReference type="GO" id="GO:0000493">
    <property type="term" value="P:box H/ACA snoRNP assembly"/>
    <property type="evidence" value="ECO:0007669"/>
    <property type="project" value="InterPro"/>
</dbReference>
<dbReference type="PANTHER" id="PTHR31633:SF1">
    <property type="entry name" value="H_ACA RIBONUCLEOPROTEIN COMPLEX NON-CORE SUBUNIT NAF1"/>
    <property type="match status" value="1"/>
</dbReference>
<dbReference type="RefSeq" id="XP_019706508.1">
    <property type="nucleotide sequence ID" value="XM_019850949.2"/>
</dbReference>
<dbReference type="RefSeq" id="XP_073114151.1">
    <property type="nucleotide sequence ID" value="XM_073258050.1"/>
</dbReference>
<dbReference type="KEGG" id="egu:105045412"/>